<dbReference type="Proteomes" id="UP000011014">
    <property type="component" value="Unassembled WGS sequence"/>
</dbReference>
<accession>E4Z4W9</accession>
<evidence type="ECO:0000256" key="1">
    <source>
        <dbReference type="SAM" id="Phobius"/>
    </source>
</evidence>
<feature type="non-terminal residue" evidence="2">
    <location>
        <position position="99"/>
    </location>
</feature>
<protein>
    <submittedName>
        <fullName evidence="2">Uncharacterized protein</fullName>
    </submittedName>
</protein>
<keyword evidence="1" id="KW-0472">Membrane</keyword>
<feature type="transmembrane region" description="Helical" evidence="1">
    <location>
        <begin position="55"/>
        <end position="74"/>
    </location>
</feature>
<gene>
    <name evidence="2" type="ORF">GSOID_T00026470001</name>
</gene>
<keyword evidence="1" id="KW-0812">Transmembrane</keyword>
<evidence type="ECO:0000313" key="2">
    <source>
        <dbReference type="EMBL" id="CBY42747.1"/>
    </source>
</evidence>
<proteinExistence type="predicted"/>
<keyword evidence="1" id="KW-1133">Transmembrane helix</keyword>
<dbReference type="AlphaFoldDB" id="E4Z4W9"/>
<dbReference type="EMBL" id="FN657468">
    <property type="protein sequence ID" value="CBY42747.1"/>
    <property type="molecule type" value="Genomic_DNA"/>
</dbReference>
<sequence>MEEDNYLKRLIFFTRCTRCSLKTQKLILCNIQIVFISIVTILAQKWISTHENSPVVYITLLQIVVTYVNNILLLHKYSKRTIVSGSYGVYNQSESLVSC</sequence>
<name>E4Z4W9_OIKDI</name>
<feature type="transmembrane region" description="Helical" evidence="1">
    <location>
        <begin position="26"/>
        <end position="43"/>
    </location>
</feature>
<organism evidence="2">
    <name type="scientific">Oikopleura dioica</name>
    <name type="common">Tunicate</name>
    <dbReference type="NCBI Taxonomy" id="34765"/>
    <lineage>
        <taxon>Eukaryota</taxon>
        <taxon>Metazoa</taxon>
        <taxon>Chordata</taxon>
        <taxon>Tunicata</taxon>
        <taxon>Appendicularia</taxon>
        <taxon>Copelata</taxon>
        <taxon>Oikopleuridae</taxon>
        <taxon>Oikopleura</taxon>
    </lineage>
</organism>
<reference evidence="2" key="1">
    <citation type="journal article" date="2010" name="Science">
        <title>Plasticity of animal genome architecture unmasked by rapid evolution of a pelagic tunicate.</title>
        <authorList>
            <person name="Denoeud F."/>
            <person name="Henriet S."/>
            <person name="Mungpakdee S."/>
            <person name="Aury J.M."/>
            <person name="Da Silva C."/>
            <person name="Brinkmann H."/>
            <person name="Mikhaleva J."/>
            <person name="Olsen L.C."/>
            <person name="Jubin C."/>
            <person name="Canestro C."/>
            <person name="Bouquet J.M."/>
            <person name="Danks G."/>
            <person name="Poulain J."/>
            <person name="Campsteijn C."/>
            <person name="Adamski M."/>
            <person name="Cross I."/>
            <person name="Yadetie F."/>
            <person name="Muffato M."/>
            <person name="Louis A."/>
            <person name="Butcher S."/>
            <person name="Tsagkogeorga G."/>
            <person name="Konrad A."/>
            <person name="Singh S."/>
            <person name="Jensen M.F."/>
            <person name="Cong E.H."/>
            <person name="Eikeseth-Otteraa H."/>
            <person name="Noel B."/>
            <person name="Anthouard V."/>
            <person name="Porcel B.M."/>
            <person name="Kachouri-Lafond R."/>
            <person name="Nishino A."/>
            <person name="Ugolini M."/>
            <person name="Chourrout P."/>
            <person name="Nishida H."/>
            <person name="Aasland R."/>
            <person name="Huzurbazar S."/>
            <person name="Westhof E."/>
            <person name="Delsuc F."/>
            <person name="Lehrach H."/>
            <person name="Reinhardt R."/>
            <person name="Weissenbach J."/>
            <person name="Roy S.W."/>
            <person name="Artiguenave F."/>
            <person name="Postlethwait J.H."/>
            <person name="Manak J.R."/>
            <person name="Thompson E.M."/>
            <person name="Jaillon O."/>
            <person name="Du Pasquier L."/>
            <person name="Boudinot P."/>
            <person name="Liberles D.A."/>
            <person name="Volff J.N."/>
            <person name="Philippe H."/>
            <person name="Lenhard B."/>
            <person name="Roest Crollius H."/>
            <person name="Wincker P."/>
            <person name="Chourrout D."/>
        </authorList>
    </citation>
    <scope>NUCLEOTIDE SEQUENCE [LARGE SCALE GENOMIC DNA]</scope>
</reference>